<keyword evidence="4" id="KW-1185">Reference proteome</keyword>
<organism evidence="3 4">
    <name type="scientific">Lachnellula occidentalis</name>
    <dbReference type="NCBI Taxonomy" id="215460"/>
    <lineage>
        <taxon>Eukaryota</taxon>
        <taxon>Fungi</taxon>
        <taxon>Dikarya</taxon>
        <taxon>Ascomycota</taxon>
        <taxon>Pezizomycotina</taxon>
        <taxon>Leotiomycetes</taxon>
        <taxon>Helotiales</taxon>
        <taxon>Lachnaceae</taxon>
        <taxon>Lachnellula</taxon>
    </lineage>
</organism>
<evidence type="ECO:0000256" key="2">
    <source>
        <dbReference type="SAM" id="Phobius"/>
    </source>
</evidence>
<evidence type="ECO:0000313" key="3">
    <source>
        <dbReference type="EMBL" id="TVY34310.1"/>
    </source>
</evidence>
<feature type="region of interest" description="Disordered" evidence="1">
    <location>
        <begin position="508"/>
        <end position="531"/>
    </location>
</feature>
<feature type="transmembrane region" description="Helical" evidence="2">
    <location>
        <begin position="68"/>
        <end position="90"/>
    </location>
</feature>
<keyword evidence="2" id="KW-0472">Membrane</keyword>
<proteinExistence type="predicted"/>
<keyword evidence="2" id="KW-0812">Transmembrane</keyword>
<dbReference type="OrthoDB" id="202545at2759"/>
<keyword evidence="2" id="KW-1133">Transmembrane helix</keyword>
<comment type="caution">
    <text evidence="3">The sequence shown here is derived from an EMBL/GenBank/DDBJ whole genome shotgun (WGS) entry which is preliminary data.</text>
</comment>
<gene>
    <name evidence="3" type="ORF">LOCC1_G008133</name>
</gene>
<dbReference type="AlphaFoldDB" id="A0A8H8RFA2"/>
<accession>A0A8H8RFA2</accession>
<evidence type="ECO:0000313" key="4">
    <source>
        <dbReference type="Proteomes" id="UP000443090"/>
    </source>
</evidence>
<reference evidence="3 4" key="1">
    <citation type="submission" date="2018-05" db="EMBL/GenBank/DDBJ databases">
        <title>Genome sequencing and assembly of the regulated plant pathogen Lachnellula willkommii and related sister species for the development of diagnostic species identification markers.</title>
        <authorList>
            <person name="Giroux E."/>
            <person name="Bilodeau G."/>
        </authorList>
    </citation>
    <scope>NUCLEOTIDE SEQUENCE [LARGE SCALE GENOMIC DNA]</scope>
    <source>
        <strain evidence="3 4">CBS 160.35</strain>
    </source>
</reference>
<dbReference type="Proteomes" id="UP000443090">
    <property type="component" value="Unassembled WGS sequence"/>
</dbReference>
<sequence>MAGTKFYGSQVGGRSVTPHSYTGSPLELLRHDILSAFSFYKLLPNIILPLNPCRSGELCELYPSAANLWAMFLHLLLFCMQLPFILSVPFWLLFPLWMVVVGVAGFAVVNHAICFLLNGSRGRFVNEPKYAQLKEEHRHEQWIFMNGVAVGKHWMQSNINRLALTFGRPVLGVHNKTSGVIFDVLQCLIQRNFNYATMDIRDGYKIVKSKLYNPNFTKVIFILHSQGGIEGGMILDWLLQELPQDLLSKLEIYTFGNAANHFNNPHLHLLSQAAALKNPRRATLTRTRTRIEGQWQEQEQESHHRPNPGHGNKHVDMHADVDADTDTDINKTHLTNTHNQHSTYTTSTPQGKTIHHIEHYAHTSDFVARWGVLHFITSPPHSPTAPRFMGRVFEHAGANGGHQFCMHYLDTMFPLQKCEDGREGVGGSGFEGCVDGVGDGGKGDADGFMGEEVEWWGRGAGREGLESSSLSAAGSFSYKGDREAVGINEMSPVTPSSTMDALRGEFENERGLGRRPSIRNGGSPRKDAVDAGIARMATI</sequence>
<dbReference type="EMBL" id="QGMI01001185">
    <property type="protein sequence ID" value="TVY34310.1"/>
    <property type="molecule type" value="Genomic_DNA"/>
</dbReference>
<evidence type="ECO:0000256" key="1">
    <source>
        <dbReference type="SAM" id="MobiDB-lite"/>
    </source>
</evidence>
<name>A0A8H8RFA2_9HELO</name>
<protein>
    <submittedName>
        <fullName evidence="3">Uncharacterized protein</fullName>
    </submittedName>
</protein>
<feature type="region of interest" description="Disordered" evidence="1">
    <location>
        <begin position="293"/>
        <end position="313"/>
    </location>
</feature>
<dbReference type="PANTHER" id="PTHR42044">
    <property type="entry name" value="DUF676 DOMAIN-CONTAINING PROTEIN-RELATED"/>
    <property type="match status" value="1"/>
</dbReference>
<dbReference type="PANTHER" id="PTHR42044:SF2">
    <property type="entry name" value="DUF676 DOMAIN-CONTAINING PROTEIN"/>
    <property type="match status" value="1"/>
</dbReference>
<feature type="transmembrane region" description="Helical" evidence="2">
    <location>
        <begin position="96"/>
        <end position="117"/>
    </location>
</feature>